<dbReference type="Proteomes" id="UP001163105">
    <property type="component" value="Unassembled WGS sequence"/>
</dbReference>
<feature type="compositionally biased region" description="Low complexity" evidence="1">
    <location>
        <begin position="43"/>
        <end position="66"/>
    </location>
</feature>
<name>A0AB34FHJ6_9HYPO</name>
<dbReference type="PANTHER" id="PTHR28015:SF1">
    <property type="entry name" value="ATP SYNTHASE ASSEMBLY FACTOR FMC1, MITOCHONDRIAL"/>
    <property type="match status" value="1"/>
</dbReference>
<keyword evidence="3" id="KW-1185">Reference proteome</keyword>
<evidence type="ECO:0000256" key="1">
    <source>
        <dbReference type="SAM" id="MobiDB-lite"/>
    </source>
</evidence>
<dbReference type="InterPro" id="IPR039196">
    <property type="entry name" value="Fmc1"/>
</dbReference>
<dbReference type="AlphaFoldDB" id="A0AB34FHJ6"/>
<accession>A0AB34FHJ6</accession>
<reference evidence="2" key="1">
    <citation type="submission" date="2023-01" db="EMBL/GenBank/DDBJ databases">
        <title>The growth and conidiation of Purpureocillium lavendulum are regulated by nitrogen source and histone H3K14 acetylation.</title>
        <authorList>
            <person name="Tang P."/>
            <person name="Han J."/>
            <person name="Zhang C."/>
            <person name="Tang P."/>
            <person name="Qi F."/>
            <person name="Zhang K."/>
            <person name="Liang L."/>
        </authorList>
    </citation>
    <scope>NUCLEOTIDE SEQUENCE</scope>
    <source>
        <strain evidence="2">YMF1.00683</strain>
    </source>
</reference>
<dbReference type="GO" id="GO:0033615">
    <property type="term" value="P:mitochondrial proton-transporting ATP synthase complex assembly"/>
    <property type="evidence" value="ECO:0007669"/>
    <property type="project" value="InterPro"/>
</dbReference>
<gene>
    <name evidence="2" type="primary">FMC1</name>
    <name evidence="2" type="ORF">O9K51_09633</name>
</gene>
<evidence type="ECO:0000313" key="3">
    <source>
        <dbReference type="Proteomes" id="UP001163105"/>
    </source>
</evidence>
<organism evidence="2 3">
    <name type="scientific">Purpureocillium lavendulum</name>
    <dbReference type="NCBI Taxonomy" id="1247861"/>
    <lineage>
        <taxon>Eukaryota</taxon>
        <taxon>Fungi</taxon>
        <taxon>Dikarya</taxon>
        <taxon>Ascomycota</taxon>
        <taxon>Pezizomycotina</taxon>
        <taxon>Sordariomycetes</taxon>
        <taxon>Hypocreomycetidae</taxon>
        <taxon>Hypocreales</taxon>
        <taxon>Ophiocordycipitaceae</taxon>
        <taxon>Purpureocillium</taxon>
    </lineage>
</organism>
<dbReference type="Pfam" id="PF13233">
    <property type="entry name" value="Complex1_LYR_2"/>
    <property type="match status" value="1"/>
</dbReference>
<sequence>MAAAHSPAHVRSLYRSLLRELPPRPILRAPRSALHTQLRNTFAASSSPSLQSSSSASSSSAAAAPPHQHHQARAEAEQLVAYLRSQRQYVTLIERYNPGMDMDEEERVRLTARRVGMDLPVGYADGTGAGEK</sequence>
<dbReference type="EMBL" id="JAQHRD010000010">
    <property type="protein sequence ID" value="KAJ6437805.1"/>
    <property type="molecule type" value="Genomic_DNA"/>
</dbReference>
<comment type="caution">
    <text evidence="2">The sequence shown here is derived from an EMBL/GenBank/DDBJ whole genome shotgun (WGS) entry which is preliminary data.</text>
</comment>
<proteinExistence type="predicted"/>
<protein>
    <submittedName>
        <fullName evidence="2">Phosphoglycerate mutase family protein</fullName>
    </submittedName>
</protein>
<dbReference type="PANTHER" id="PTHR28015">
    <property type="entry name" value="ATP SYNTHASE ASSEMBLY FACTOR FMC1, MITOCHONDRIAL"/>
    <property type="match status" value="1"/>
</dbReference>
<evidence type="ECO:0000313" key="2">
    <source>
        <dbReference type="EMBL" id="KAJ6437805.1"/>
    </source>
</evidence>
<feature type="region of interest" description="Disordered" evidence="1">
    <location>
        <begin position="38"/>
        <end position="77"/>
    </location>
</feature>
<dbReference type="GO" id="GO:0005759">
    <property type="term" value="C:mitochondrial matrix"/>
    <property type="evidence" value="ECO:0007669"/>
    <property type="project" value="TreeGrafter"/>
</dbReference>